<evidence type="ECO:0000313" key="2">
    <source>
        <dbReference type="Proteomes" id="UP000215215"/>
    </source>
</evidence>
<dbReference type="EMBL" id="NOZQ01000187">
    <property type="protein sequence ID" value="OYD14365.1"/>
    <property type="molecule type" value="Genomic_DNA"/>
</dbReference>
<dbReference type="AlphaFoldDB" id="A0A235BS27"/>
<reference evidence="1 2" key="1">
    <citation type="submission" date="2017-07" db="EMBL/GenBank/DDBJ databases">
        <title>Recovery of genomes from metagenomes via a dereplication, aggregation, and scoring strategy.</title>
        <authorList>
            <person name="Sieber C.M."/>
            <person name="Probst A.J."/>
            <person name="Sharrar A."/>
            <person name="Thomas B.C."/>
            <person name="Hess M."/>
            <person name="Tringe S.G."/>
            <person name="Banfield J.F."/>
        </authorList>
    </citation>
    <scope>NUCLEOTIDE SEQUENCE [LARGE SCALE GENOMIC DNA]</scope>
    <source>
        <strain evidence="1">JGI_Cruoil_03_44_89</strain>
    </source>
</reference>
<sequence>MIKNARLLEELEREEIKKQKFSHLRALDIFESMWGEAVTFGVLPLKDYMECIETDIKVAQILNPCLRSS</sequence>
<comment type="caution">
    <text evidence="1">The sequence shown here is derived from an EMBL/GenBank/DDBJ whole genome shotgun (WGS) entry which is preliminary data.</text>
</comment>
<proteinExistence type="predicted"/>
<evidence type="ECO:0000313" key="1">
    <source>
        <dbReference type="EMBL" id="OYD14365.1"/>
    </source>
</evidence>
<protein>
    <submittedName>
        <fullName evidence="1">Uncharacterized protein</fullName>
    </submittedName>
</protein>
<name>A0A235BS27_UNCW3</name>
<dbReference type="Proteomes" id="UP000215215">
    <property type="component" value="Unassembled WGS sequence"/>
</dbReference>
<accession>A0A235BS27</accession>
<gene>
    <name evidence="1" type="ORF">CH333_08265</name>
</gene>
<organism evidence="1 2">
    <name type="scientific">candidate division WOR-3 bacterium JGI_Cruoil_03_44_89</name>
    <dbReference type="NCBI Taxonomy" id="1973748"/>
    <lineage>
        <taxon>Bacteria</taxon>
        <taxon>Bacteria division WOR-3</taxon>
    </lineage>
</organism>